<protein>
    <submittedName>
        <fullName evidence="2">Amidase</fullName>
    </submittedName>
</protein>
<dbReference type="PANTHER" id="PTHR43372:SF4">
    <property type="entry name" value="FATTY-ACID AMIDE HYDROLASE 2"/>
    <property type="match status" value="1"/>
</dbReference>
<dbReference type="InterPro" id="IPR052739">
    <property type="entry name" value="FAAH2"/>
</dbReference>
<dbReference type="Gene3D" id="3.90.1300.10">
    <property type="entry name" value="Amidase signature (AS) domain"/>
    <property type="match status" value="1"/>
</dbReference>
<dbReference type="EMBL" id="BAABAF010000005">
    <property type="protein sequence ID" value="GAA3763676.1"/>
    <property type="molecule type" value="Genomic_DNA"/>
</dbReference>
<evidence type="ECO:0000313" key="2">
    <source>
        <dbReference type="EMBL" id="GAA3763676.1"/>
    </source>
</evidence>
<reference evidence="3" key="1">
    <citation type="journal article" date="2019" name="Int. J. Syst. Evol. Microbiol.">
        <title>The Global Catalogue of Microorganisms (GCM) 10K type strain sequencing project: providing services to taxonomists for standard genome sequencing and annotation.</title>
        <authorList>
            <consortium name="The Broad Institute Genomics Platform"/>
            <consortium name="The Broad Institute Genome Sequencing Center for Infectious Disease"/>
            <person name="Wu L."/>
            <person name="Ma J."/>
        </authorList>
    </citation>
    <scope>NUCLEOTIDE SEQUENCE [LARGE SCALE GENOMIC DNA]</scope>
    <source>
        <strain evidence="3">JCM 16950</strain>
    </source>
</reference>
<evidence type="ECO:0000259" key="1">
    <source>
        <dbReference type="Pfam" id="PF01425"/>
    </source>
</evidence>
<comment type="caution">
    <text evidence="2">The sequence shown here is derived from an EMBL/GenBank/DDBJ whole genome shotgun (WGS) entry which is preliminary data.</text>
</comment>
<dbReference type="SUPFAM" id="SSF75304">
    <property type="entry name" value="Amidase signature (AS) enzymes"/>
    <property type="match status" value="1"/>
</dbReference>
<accession>A0ABP7GIZ3</accession>
<evidence type="ECO:0000313" key="3">
    <source>
        <dbReference type="Proteomes" id="UP001500540"/>
    </source>
</evidence>
<organism evidence="2 3">
    <name type="scientific">Microbacterium kribbense</name>
    <dbReference type="NCBI Taxonomy" id="433645"/>
    <lineage>
        <taxon>Bacteria</taxon>
        <taxon>Bacillati</taxon>
        <taxon>Actinomycetota</taxon>
        <taxon>Actinomycetes</taxon>
        <taxon>Micrococcales</taxon>
        <taxon>Microbacteriaceae</taxon>
        <taxon>Microbacterium</taxon>
    </lineage>
</organism>
<dbReference type="InterPro" id="IPR023631">
    <property type="entry name" value="Amidase_dom"/>
</dbReference>
<name>A0ABP7GIZ3_9MICO</name>
<feature type="domain" description="Amidase" evidence="1">
    <location>
        <begin position="31"/>
        <end position="314"/>
    </location>
</feature>
<keyword evidence="3" id="KW-1185">Reference proteome</keyword>
<dbReference type="RefSeq" id="WP_344782175.1">
    <property type="nucleotide sequence ID" value="NZ_BAABAF010000005.1"/>
</dbReference>
<gene>
    <name evidence="2" type="ORF">GCM10022240_15070</name>
</gene>
<feature type="domain" description="Amidase" evidence="1">
    <location>
        <begin position="343"/>
        <end position="447"/>
    </location>
</feature>
<dbReference type="Proteomes" id="UP001500540">
    <property type="component" value="Unassembled WGS sequence"/>
</dbReference>
<dbReference type="PANTHER" id="PTHR43372">
    <property type="entry name" value="FATTY-ACID AMIDE HYDROLASE"/>
    <property type="match status" value="1"/>
</dbReference>
<sequence length="473" mass="49663">MSTTTAAASWATASLSSQSAALNDGRISARELVDLYLERIDRLNPQLNAVVTVDAEGARRAADHADAARRSGQARGPLAGIPFTVKDAIATAGLRTTAGAEELRENVPAEDAPAIRRLRDGGAILVGKSNLPRWSGNIQTSNDVFGTTNNPWDPSKTPGGSSGGAAAAVASGLSSFDIGSDLGGSIRIPSHFCGIVGHRPSYGLVPQRGYIDHIGGGTTDTDLNVLGPMARSVADVRLILQSLAGPDPNDAPAWRVQLPEPRHRDPRAWRVAVWLDDGPDAIPDDHVRRLCEQAVDALAAAGPTVVRERPAVDMDMSRTVCADLIAAAILPSRDSASQDRSADSHLRWLRNRERVTELRAAWGAWFSRFDVLICPVMGVPAFAHDSSGSIGELSLRVGDRDIPHRTLAHTWNAPSGVVGLPSTVVPVGLTPNGLPVGVQVVGPFLEDLSALAVAELLESATGGYAAPPLAADC</sequence>
<dbReference type="Pfam" id="PF01425">
    <property type="entry name" value="Amidase"/>
    <property type="match status" value="2"/>
</dbReference>
<proteinExistence type="predicted"/>
<dbReference type="InterPro" id="IPR036928">
    <property type="entry name" value="AS_sf"/>
</dbReference>